<dbReference type="EMBL" id="JAKOGI010002827">
    <property type="protein sequence ID" value="KAJ8421264.1"/>
    <property type="molecule type" value="Genomic_DNA"/>
</dbReference>
<organism evidence="1 3">
    <name type="scientific">Carnegiea gigantea</name>
    <dbReference type="NCBI Taxonomy" id="171969"/>
    <lineage>
        <taxon>Eukaryota</taxon>
        <taxon>Viridiplantae</taxon>
        <taxon>Streptophyta</taxon>
        <taxon>Embryophyta</taxon>
        <taxon>Tracheophyta</taxon>
        <taxon>Spermatophyta</taxon>
        <taxon>Magnoliopsida</taxon>
        <taxon>eudicotyledons</taxon>
        <taxon>Gunneridae</taxon>
        <taxon>Pentapetalae</taxon>
        <taxon>Caryophyllales</taxon>
        <taxon>Cactineae</taxon>
        <taxon>Cactaceae</taxon>
        <taxon>Cactoideae</taxon>
        <taxon>Echinocereeae</taxon>
        <taxon>Carnegiea</taxon>
    </lineage>
</organism>
<reference evidence="1" key="1">
    <citation type="submission" date="2022-04" db="EMBL/GenBank/DDBJ databases">
        <title>Carnegiea gigantea Genome sequencing and assembly v2.</title>
        <authorList>
            <person name="Copetti D."/>
            <person name="Sanderson M.J."/>
            <person name="Burquez A."/>
            <person name="Wojciechowski M.F."/>
        </authorList>
    </citation>
    <scope>NUCLEOTIDE SEQUENCE</scope>
    <source>
        <strain evidence="1">SGP5-SGP5p</strain>
        <tissue evidence="1">Aerial part</tissue>
    </source>
</reference>
<evidence type="ECO:0000313" key="1">
    <source>
        <dbReference type="EMBL" id="KAJ8419993.1"/>
    </source>
</evidence>
<sequence length="159" mass="18315">MLGIPLKTDKYTKEKSMLKYARLLVEMPLDGNFPEYIEFVNEKNVLIRQKVKCEWLPLKCSHYRIVKPQVRPQDKEQPTEVAEARGEDDFQIVTRHIARHNITIEEGQEEITLMANNFIVLLGEEGNQAEGGDGGSQPQMDKIISWNVRGMNGPNKQEY</sequence>
<name>A0A9Q1GJZ8_9CARY</name>
<gene>
    <name evidence="1" type="ORF">Cgig2_000635</name>
    <name evidence="2" type="ORF">Cgig2_031557</name>
</gene>
<proteinExistence type="predicted"/>
<dbReference type="EMBL" id="JAKOGI010004037">
    <property type="protein sequence ID" value="KAJ8419993.1"/>
    <property type="molecule type" value="Genomic_DNA"/>
</dbReference>
<evidence type="ECO:0000313" key="2">
    <source>
        <dbReference type="EMBL" id="KAJ8421264.1"/>
    </source>
</evidence>
<comment type="caution">
    <text evidence="1">The sequence shown here is derived from an EMBL/GenBank/DDBJ whole genome shotgun (WGS) entry which is preliminary data.</text>
</comment>
<evidence type="ECO:0000313" key="3">
    <source>
        <dbReference type="Proteomes" id="UP001153076"/>
    </source>
</evidence>
<dbReference type="AlphaFoldDB" id="A0A9Q1GJZ8"/>
<accession>A0A9Q1GJZ8</accession>
<dbReference type="Proteomes" id="UP001153076">
    <property type="component" value="Unassembled WGS sequence"/>
</dbReference>
<dbReference type="OrthoDB" id="1302647at2759"/>
<keyword evidence="3" id="KW-1185">Reference proteome</keyword>
<protein>
    <submittedName>
        <fullName evidence="1">Uncharacterized protein</fullName>
    </submittedName>
</protein>